<accession>A0A9P7D3D3</accession>
<protein>
    <submittedName>
        <fullName evidence="1">Uncharacterized protein</fullName>
    </submittedName>
</protein>
<organism evidence="1 2">
    <name type="scientific">Suillus placidus</name>
    <dbReference type="NCBI Taxonomy" id="48579"/>
    <lineage>
        <taxon>Eukaryota</taxon>
        <taxon>Fungi</taxon>
        <taxon>Dikarya</taxon>
        <taxon>Basidiomycota</taxon>
        <taxon>Agaricomycotina</taxon>
        <taxon>Agaricomycetes</taxon>
        <taxon>Agaricomycetidae</taxon>
        <taxon>Boletales</taxon>
        <taxon>Suillineae</taxon>
        <taxon>Suillaceae</taxon>
        <taxon>Suillus</taxon>
    </lineage>
</organism>
<reference evidence="1" key="1">
    <citation type="journal article" date="2020" name="New Phytol.">
        <title>Comparative genomics reveals dynamic genome evolution in host specialist ectomycorrhizal fungi.</title>
        <authorList>
            <person name="Lofgren L.A."/>
            <person name="Nguyen N.H."/>
            <person name="Vilgalys R."/>
            <person name="Ruytinx J."/>
            <person name="Liao H.L."/>
            <person name="Branco S."/>
            <person name="Kuo A."/>
            <person name="LaButti K."/>
            <person name="Lipzen A."/>
            <person name="Andreopoulos W."/>
            <person name="Pangilinan J."/>
            <person name="Riley R."/>
            <person name="Hundley H."/>
            <person name="Na H."/>
            <person name="Barry K."/>
            <person name="Grigoriev I.V."/>
            <person name="Stajich J.E."/>
            <person name="Kennedy P.G."/>
        </authorList>
    </citation>
    <scope>NUCLEOTIDE SEQUENCE</scope>
    <source>
        <strain evidence="1">DOB743</strain>
    </source>
</reference>
<dbReference type="Proteomes" id="UP000714275">
    <property type="component" value="Unassembled WGS sequence"/>
</dbReference>
<proteinExistence type="predicted"/>
<evidence type="ECO:0000313" key="1">
    <source>
        <dbReference type="EMBL" id="KAG1777618.1"/>
    </source>
</evidence>
<gene>
    <name evidence="1" type="ORF">EV702DRAFT_969371</name>
</gene>
<name>A0A9P7D3D3_9AGAM</name>
<feature type="non-terminal residue" evidence="1">
    <location>
        <position position="1"/>
    </location>
</feature>
<dbReference type="OrthoDB" id="2638305at2759"/>
<dbReference type="AlphaFoldDB" id="A0A9P7D3D3"/>
<evidence type="ECO:0000313" key="2">
    <source>
        <dbReference type="Proteomes" id="UP000714275"/>
    </source>
</evidence>
<dbReference type="EMBL" id="JABBWD010000019">
    <property type="protein sequence ID" value="KAG1777618.1"/>
    <property type="molecule type" value="Genomic_DNA"/>
</dbReference>
<sequence length="204" mass="22757">EQGHDSRTQLKGHCFTTTNLDFWHTWPHWSIPVGIPVFFQRCAVTHELFDLLIELHLSSTAGGLTENIRHEQSSLTQKFNWELTGRLGISVSFDNTFRAGGKASVTSRDKQKVKVLKGGIISLMNENDEIIGWVSPPILGSPCNNQCFCHGQSNTEISELLDGLKTRCKELDVPLPEIFIADNCCHVHSAVTVIFPQASMKLDV</sequence>
<keyword evidence="2" id="KW-1185">Reference proteome</keyword>
<comment type="caution">
    <text evidence="1">The sequence shown here is derived from an EMBL/GenBank/DDBJ whole genome shotgun (WGS) entry which is preliminary data.</text>
</comment>